<dbReference type="PROSITE" id="PS00374">
    <property type="entry name" value="MGMT"/>
    <property type="match status" value="1"/>
</dbReference>
<comment type="catalytic activity">
    <reaction evidence="1">
        <text>a 4-O-methyl-thymidine in DNA + L-cysteinyl-[protein] = a thymidine in DNA + S-methyl-L-cysteinyl-[protein]</text>
        <dbReference type="Rhea" id="RHEA:53428"/>
        <dbReference type="Rhea" id="RHEA-COMP:10131"/>
        <dbReference type="Rhea" id="RHEA-COMP:10132"/>
        <dbReference type="Rhea" id="RHEA-COMP:13555"/>
        <dbReference type="Rhea" id="RHEA-COMP:13556"/>
        <dbReference type="ChEBI" id="CHEBI:29950"/>
        <dbReference type="ChEBI" id="CHEBI:82612"/>
        <dbReference type="ChEBI" id="CHEBI:137386"/>
        <dbReference type="ChEBI" id="CHEBI:137387"/>
        <dbReference type="EC" id="2.1.1.63"/>
    </reaction>
</comment>
<keyword evidence="6" id="KW-0804">Transcription</keyword>
<keyword evidence="3 10" id="KW-0808">Transferase</keyword>
<dbReference type="SUPFAM" id="SSF46689">
    <property type="entry name" value="Homeodomain-like"/>
    <property type="match status" value="1"/>
</dbReference>
<dbReference type="GO" id="GO:0003908">
    <property type="term" value="F:methylated-DNA-[protein]-cysteine S-methyltransferase activity"/>
    <property type="evidence" value="ECO:0007669"/>
    <property type="project" value="UniProtKB-EC"/>
</dbReference>
<accession>A0ABS8G427</accession>
<sequence length="285" mass="31514">MSQSNLQSRLFQCAAYLEQYSDQAITLTALARRFAISPYHLQRQFSEVFGLSPKQFQLAVRLNRFKQHLKQGEDVTTAIYAAGFSSSSRVYEHIDDNMGMTPATYQQGGSQQNIHFAVRQTVLGNVIMAATERGVCYVHFGEHYGDLLSALHQEFPQASLIASPLSSEPLLDGWISALDSHLRNNTRLPDIPLDLQGTAFQISVWRFLARLKPGQTLSYGELARAIDKPGAHRAVANACAANKLAVLIPCHRVLRGDGALGGYRWGASRKQQLLSQEGQSIEVLA</sequence>
<keyword evidence="5" id="KW-0805">Transcription regulation</keyword>
<dbReference type="InterPro" id="IPR014048">
    <property type="entry name" value="MethylDNA_cys_MeTrfase_DNA-bd"/>
</dbReference>
<comment type="caution">
    <text evidence="10">The sequence shown here is derived from an EMBL/GenBank/DDBJ whole genome shotgun (WGS) entry which is preliminary data.</text>
</comment>
<evidence type="ECO:0000256" key="4">
    <source>
        <dbReference type="ARBA" id="ARBA00022763"/>
    </source>
</evidence>
<dbReference type="Pfam" id="PF12833">
    <property type="entry name" value="HTH_18"/>
    <property type="match status" value="1"/>
</dbReference>
<dbReference type="EC" id="2.1.1.63" evidence="10"/>
<feature type="domain" description="HTH araC/xylS-type" evidence="9">
    <location>
        <begin position="11"/>
        <end position="108"/>
    </location>
</feature>
<dbReference type="SUPFAM" id="SSF46767">
    <property type="entry name" value="Methylated DNA-protein cysteine methyltransferase, C-terminal domain"/>
    <property type="match status" value="1"/>
</dbReference>
<evidence type="ECO:0000259" key="9">
    <source>
        <dbReference type="PROSITE" id="PS01124"/>
    </source>
</evidence>
<dbReference type="Pfam" id="PF01035">
    <property type="entry name" value="DNA_binding_1"/>
    <property type="match status" value="1"/>
</dbReference>
<keyword evidence="11" id="KW-1185">Reference proteome</keyword>
<dbReference type="InterPro" id="IPR036631">
    <property type="entry name" value="MGMT_N_sf"/>
</dbReference>
<protein>
    <submittedName>
        <fullName evidence="10">Methylated-DNA--[protein]-cysteine S-methyltransferase</fullName>
        <ecNumber evidence="10">2.1.1.63</ecNumber>
    </submittedName>
</protein>
<keyword evidence="4" id="KW-0227">DNA damage</keyword>
<evidence type="ECO:0000313" key="11">
    <source>
        <dbReference type="Proteomes" id="UP001520878"/>
    </source>
</evidence>
<dbReference type="EMBL" id="JAJEWP010000001">
    <property type="protein sequence ID" value="MCC2615320.1"/>
    <property type="molecule type" value="Genomic_DNA"/>
</dbReference>
<dbReference type="SUPFAM" id="SSF53155">
    <property type="entry name" value="Methylated DNA-protein cysteine methyltransferase domain"/>
    <property type="match status" value="1"/>
</dbReference>
<evidence type="ECO:0000256" key="2">
    <source>
        <dbReference type="ARBA" id="ARBA00022603"/>
    </source>
</evidence>
<evidence type="ECO:0000256" key="3">
    <source>
        <dbReference type="ARBA" id="ARBA00022679"/>
    </source>
</evidence>
<dbReference type="Proteomes" id="UP001520878">
    <property type="component" value="Unassembled WGS sequence"/>
</dbReference>
<evidence type="ECO:0000256" key="7">
    <source>
        <dbReference type="ARBA" id="ARBA00023204"/>
    </source>
</evidence>
<keyword evidence="2 10" id="KW-0489">Methyltransferase</keyword>
<evidence type="ECO:0000256" key="6">
    <source>
        <dbReference type="ARBA" id="ARBA00023163"/>
    </source>
</evidence>
<dbReference type="InterPro" id="IPR036388">
    <property type="entry name" value="WH-like_DNA-bd_sf"/>
</dbReference>
<reference evidence="10 11" key="1">
    <citation type="submission" date="2021-10" db="EMBL/GenBank/DDBJ databases">
        <title>Draft genome of Aestuariibacter halophilus JC2043.</title>
        <authorList>
            <person name="Emsley S.A."/>
            <person name="Pfannmuller K.M."/>
            <person name="Ushijima B."/>
            <person name="Saw J.H."/>
            <person name="Videau P."/>
        </authorList>
    </citation>
    <scope>NUCLEOTIDE SEQUENCE [LARGE SCALE GENOMIC DNA]</scope>
    <source>
        <strain evidence="10 11">JC2043</strain>
    </source>
</reference>
<name>A0ABS8G427_9ALTE</name>
<dbReference type="InterPro" id="IPR036217">
    <property type="entry name" value="MethylDNA_cys_MeTrfase_DNAb"/>
</dbReference>
<dbReference type="CDD" id="cd06445">
    <property type="entry name" value="ATase"/>
    <property type="match status" value="1"/>
</dbReference>
<evidence type="ECO:0000256" key="8">
    <source>
        <dbReference type="ARBA" id="ARBA00049348"/>
    </source>
</evidence>
<dbReference type="InterPro" id="IPR018060">
    <property type="entry name" value="HTH_AraC"/>
</dbReference>
<dbReference type="PANTHER" id="PTHR10815">
    <property type="entry name" value="METHYLATED-DNA--PROTEIN-CYSTEINE METHYLTRANSFERASE"/>
    <property type="match status" value="1"/>
</dbReference>
<dbReference type="SMART" id="SM00342">
    <property type="entry name" value="HTH_ARAC"/>
    <property type="match status" value="1"/>
</dbReference>
<proteinExistence type="predicted"/>
<dbReference type="GO" id="GO:0032259">
    <property type="term" value="P:methylation"/>
    <property type="evidence" value="ECO:0007669"/>
    <property type="project" value="UniProtKB-KW"/>
</dbReference>
<dbReference type="PANTHER" id="PTHR10815:SF14">
    <property type="entry name" value="BIFUNCTIONAL TRANSCRIPTIONAL ACTIVATOR_DNA REPAIR ENZYME ADA"/>
    <property type="match status" value="1"/>
</dbReference>
<dbReference type="Gene3D" id="3.30.160.70">
    <property type="entry name" value="Methylated DNA-protein cysteine methyltransferase domain"/>
    <property type="match status" value="1"/>
</dbReference>
<dbReference type="InterPro" id="IPR001497">
    <property type="entry name" value="MethylDNA_cys_MeTrfase_AS"/>
</dbReference>
<gene>
    <name evidence="10" type="ORF">LJ739_03600</name>
</gene>
<evidence type="ECO:0000256" key="5">
    <source>
        <dbReference type="ARBA" id="ARBA00023015"/>
    </source>
</evidence>
<evidence type="ECO:0000256" key="1">
    <source>
        <dbReference type="ARBA" id="ARBA00001286"/>
    </source>
</evidence>
<dbReference type="Gene3D" id="1.10.10.60">
    <property type="entry name" value="Homeodomain-like"/>
    <property type="match status" value="1"/>
</dbReference>
<dbReference type="NCBIfam" id="TIGR00589">
    <property type="entry name" value="ogt"/>
    <property type="match status" value="1"/>
</dbReference>
<evidence type="ECO:0000313" key="10">
    <source>
        <dbReference type="EMBL" id="MCC2615320.1"/>
    </source>
</evidence>
<dbReference type="Gene3D" id="1.10.10.10">
    <property type="entry name" value="Winged helix-like DNA-binding domain superfamily/Winged helix DNA-binding domain"/>
    <property type="match status" value="1"/>
</dbReference>
<keyword evidence="7" id="KW-0234">DNA repair</keyword>
<dbReference type="InterPro" id="IPR009057">
    <property type="entry name" value="Homeodomain-like_sf"/>
</dbReference>
<organism evidence="10 11">
    <name type="scientific">Fluctibacter halophilus</name>
    <dbReference type="NCBI Taxonomy" id="226011"/>
    <lineage>
        <taxon>Bacteria</taxon>
        <taxon>Pseudomonadati</taxon>
        <taxon>Pseudomonadota</taxon>
        <taxon>Gammaproteobacteria</taxon>
        <taxon>Alteromonadales</taxon>
        <taxon>Alteromonadaceae</taxon>
        <taxon>Fluctibacter</taxon>
    </lineage>
</organism>
<dbReference type="RefSeq" id="WP_229157226.1">
    <property type="nucleotide sequence ID" value="NZ_JAJEWP010000001.1"/>
</dbReference>
<dbReference type="PROSITE" id="PS01124">
    <property type="entry name" value="HTH_ARAC_FAMILY_2"/>
    <property type="match status" value="1"/>
</dbReference>
<comment type="catalytic activity">
    <reaction evidence="8">
        <text>a 6-O-methyl-2'-deoxyguanosine in DNA + L-cysteinyl-[protein] = S-methyl-L-cysteinyl-[protein] + a 2'-deoxyguanosine in DNA</text>
        <dbReference type="Rhea" id="RHEA:24000"/>
        <dbReference type="Rhea" id="RHEA-COMP:10131"/>
        <dbReference type="Rhea" id="RHEA-COMP:10132"/>
        <dbReference type="Rhea" id="RHEA-COMP:11367"/>
        <dbReference type="Rhea" id="RHEA-COMP:11368"/>
        <dbReference type="ChEBI" id="CHEBI:29950"/>
        <dbReference type="ChEBI" id="CHEBI:82612"/>
        <dbReference type="ChEBI" id="CHEBI:85445"/>
        <dbReference type="ChEBI" id="CHEBI:85448"/>
        <dbReference type="EC" id="2.1.1.63"/>
    </reaction>
</comment>